<keyword evidence="1" id="KW-0808">Transferase</keyword>
<keyword evidence="2" id="KW-1185">Reference proteome</keyword>
<organism evidence="1 2">
    <name type="scientific">Zalaria obscura</name>
    <dbReference type="NCBI Taxonomy" id="2024903"/>
    <lineage>
        <taxon>Eukaryota</taxon>
        <taxon>Fungi</taxon>
        <taxon>Dikarya</taxon>
        <taxon>Ascomycota</taxon>
        <taxon>Pezizomycotina</taxon>
        <taxon>Dothideomycetes</taxon>
        <taxon>Dothideomycetidae</taxon>
        <taxon>Dothideales</taxon>
        <taxon>Zalariaceae</taxon>
        <taxon>Zalaria</taxon>
    </lineage>
</organism>
<reference evidence="1" key="1">
    <citation type="submission" date="2024-02" db="EMBL/GenBank/DDBJ databases">
        <title>Metagenome Assembled Genome of Zalaria obscura JY119.</title>
        <authorList>
            <person name="Vighnesh L."/>
            <person name="Jagadeeshwari U."/>
            <person name="Venkata Ramana C."/>
            <person name="Sasikala C."/>
        </authorList>
    </citation>
    <scope>NUCLEOTIDE SEQUENCE</scope>
    <source>
        <strain evidence="1">JY119</strain>
    </source>
</reference>
<gene>
    <name evidence="1" type="primary">POL5</name>
    <name evidence="1" type="ORF">M8818_004453</name>
</gene>
<accession>A0ACC3SB55</accession>
<dbReference type="Proteomes" id="UP001320706">
    <property type="component" value="Unassembled WGS sequence"/>
</dbReference>
<evidence type="ECO:0000313" key="1">
    <source>
        <dbReference type="EMBL" id="KAK8206619.1"/>
    </source>
</evidence>
<proteinExistence type="predicted"/>
<sequence>MSIKRRHPEEGENAAGQESIHPSRRRRVEYTEQDKKLAALYNDLADDVKTTRLKAAAELVRTVSGDVQRIDGALTRLIRGLCSSRKAARAGFSIALSEVFRLTGELKEKTVDAVDLRVPALTERIVKITSPEATSNSKERRDHLLGRCFAFKSLVQSHVLFQQGVPVAEWEKVLELSCQLASETLWLRRECGLMLHESLLTLSQIKDLDVQYASLVISKLHSHKLARTPEGIAIWISATGSFAGIALPNGVWQDNDPLSPKERTAVAKILRGNSSAQAENGAPEESQGANTGAAQNTPSFAWQVILTQLGNRYKPSKKEKKESDFQKFWIEAVDNGLFSESASTERKALGLQIVSLAVAITPSVLLHCLFSPNIMRCIMNQRAQKDRYLHEAARLPLSQLVGRAKSTLEAVPIFVNSLIGEYGAINFDQLTKTKTVDELLSRADDSGASEIFNFVHEVALRPGTKDDAQAESRRRMIADFFLTLVRKRRPEPFSASDKDRADTLWIPVFSPLVELGYEIAKPGSKGQNTPSPPMSKKSQEVFRTRMMSCLNHILAAKIDEDFLLPFVVANKLHELRKSSRVAFDADETVSDILDKSMKTLAKLAEKEQKKQGSQKASYKAFKLLFSLSVIQVYNEETDVVPVLEDLEVCYKGWKKDEESSSMLVEILLSFISKPSTIYRKLAEQVFTAFATELTADGLQSMLDVLDKKESLAGQQELFDNADDDAEDGAEEDEESDLDDEDASDVEMIDGEDDSDVEAISAGEEDGSASEADEDGSEGSDDEEDEEEADGELNDFEQKLALALGTGKVTGVDGDAGSDSDESDMDDDQMMALEGHLTTIFRERKKMGSKKKDNKDAKETIINFKSRVLDMLLIYVKQAHANVLALDLIMPLLIVIRTTTSRPVGEKASNVLRQYFDTCNKSKELPQLEDTEDLLELLGNIHTEMKANASKQHSNACSRSSLFISKLLVNADAKHYEAVADLYTQLQKEWFLEPKSAIQPSVFTEFVSWSIAMKKR</sequence>
<keyword evidence="1" id="KW-0548">Nucleotidyltransferase</keyword>
<comment type="caution">
    <text evidence="1">The sequence shown here is derived from an EMBL/GenBank/DDBJ whole genome shotgun (WGS) entry which is preliminary data.</text>
</comment>
<dbReference type="EMBL" id="JAMKPW020000022">
    <property type="protein sequence ID" value="KAK8206619.1"/>
    <property type="molecule type" value="Genomic_DNA"/>
</dbReference>
<protein>
    <submittedName>
        <fullName evidence="1">DNA-directed DNA polymerase</fullName>
        <ecNumber evidence="1">2.7.7.7</ecNumber>
    </submittedName>
</protein>
<dbReference type="EC" id="2.7.7.7" evidence="1"/>
<keyword evidence="1" id="KW-0239">DNA-directed DNA polymerase</keyword>
<evidence type="ECO:0000313" key="2">
    <source>
        <dbReference type="Proteomes" id="UP001320706"/>
    </source>
</evidence>
<name>A0ACC3SB55_9PEZI</name>